<feature type="compositionally biased region" description="Low complexity" evidence="5">
    <location>
        <begin position="142"/>
        <end position="165"/>
    </location>
</feature>
<evidence type="ECO:0000256" key="4">
    <source>
        <dbReference type="PROSITE-ProRule" id="PRU00091"/>
    </source>
</evidence>
<evidence type="ECO:0000259" key="6">
    <source>
        <dbReference type="PROSITE" id="PS50178"/>
    </source>
</evidence>
<dbReference type="InterPro" id="IPR036361">
    <property type="entry name" value="SAP_dom_sf"/>
</dbReference>
<dbReference type="AlphaFoldDB" id="A0A8B7PLA1"/>
<dbReference type="Gene3D" id="1.10.720.140">
    <property type="match status" value="1"/>
</dbReference>
<keyword evidence="1" id="KW-0479">Metal-binding</keyword>
<keyword evidence="7" id="KW-1185">Reference proteome</keyword>
<feature type="domain" description="FYVE-type" evidence="6">
    <location>
        <begin position="1"/>
        <end position="92"/>
    </location>
</feature>
<gene>
    <name evidence="8" type="primary">LOC108682328</name>
</gene>
<proteinExistence type="predicted"/>
<evidence type="ECO:0000256" key="3">
    <source>
        <dbReference type="ARBA" id="ARBA00022833"/>
    </source>
</evidence>
<feature type="compositionally biased region" description="Polar residues" evidence="5">
    <location>
        <begin position="346"/>
        <end position="360"/>
    </location>
</feature>
<keyword evidence="2 4" id="KW-0863">Zinc-finger</keyword>
<evidence type="ECO:0000313" key="8">
    <source>
        <dbReference type="RefSeq" id="XP_018026964.1"/>
    </source>
</evidence>
<dbReference type="SUPFAM" id="SSF57903">
    <property type="entry name" value="FYVE/PHD zinc finger"/>
    <property type="match status" value="1"/>
</dbReference>
<organism evidence="7 8">
    <name type="scientific">Hyalella azteca</name>
    <name type="common">Amphipod</name>
    <dbReference type="NCBI Taxonomy" id="294128"/>
    <lineage>
        <taxon>Eukaryota</taxon>
        <taxon>Metazoa</taxon>
        <taxon>Ecdysozoa</taxon>
        <taxon>Arthropoda</taxon>
        <taxon>Crustacea</taxon>
        <taxon>Multicrustacea</taxon>
        <taxon>Malacostraca</taxon>
        <taxon>Eumalacostraca</taxon>
        <taxon>Peracarida</taxon>
        <taxon>Amphipoda</taxon>
        <taxon>Senticaudata</taxon>
        <taxon>Talitrida</taxon>
        <taxon>Talitroidea</taxon>
        <taxon>Hyalellidae</taxon>
        <taxon>Hyalella</taxon>
    </lineage>
</organism>
<dbReference type="RefSeq" id="XP_018026964.1">
    <property type="nucleotide sequence ID" value="XM_018171475.2"/>
</dbReference>
<dbReference type="InterPro" id="IPR017455">
    <property type="entry name" value="Znf_FYVE-rel"/>
</dbReference>
<dbReference type="SUPFAM" id="SSF68906">
    <property type="entry name" value="SAP domain"/>
    <property type="match status" value="1"/>
</dbReference>
<dbReference type="InterPro" id="IPR057299">
    <property type="entry name" value="RNF34_RFFL_SAP"/>
</dbReference>
<dbReference type="KEGG" id="hazt:108682328"/>
<keyword evidence="3" id="KW-0862">Zinc</keyword>
<dbReference type="GO" id="GO:0008270">
    <property type="term" value="F:zinc ion binding"/>
    <property type="evidence" value="ECO:0007669"/>
    <property type="project" value="UniProtKB-KW"/>
</dbReference>
<evidence type="ECO:0000256" key="2">
    <source>
        <dbReference type="ARBA" id="ARBA00022771"/>
    </source>
</evidence>
<feature type="region of interest" description="Disordered" evidence="5">
    <location>
        <begin position="140"/>
        <end position="200"/>
    </location>
</feature>
<evidence type="ECO:0000313" key="7">
    <source>
        <dbReference type="Proteomes" id="UP000694843"/>
    </source>
</evidence>
<dbReference type="OrthoDB" id="3045089at2759"/>
<name>A0A8B7PLA1_HYAAZ</name>
<feature type="compositionally biased region" description="Polar residues" evidence="5">
    <location>
        <begin position="166"/>
        <end position="186"/>
    </location>
</feature>
<evidence type="ECO:0000256" key="5">
    <source>
        <dbReference type="SAM" id="MobiDB-lite"/>
    </source>
</evidence>
<feature type="compositionally biased region" description="Low complexity" evidence="5">
    <location>
        <begin position="310"/>
        <end position="345"/>
    </location>
</feature>
<feature type="region of interest" description="Disordered" evidence="5">
    <location>
        <begin position="283"/>
        <end position="410"/>
    </location>
</feature>
<dbReference type="PROSITE" id="PS50178">
    <property type="entry name" value="ZF_FYVE"/>
    <property type="match status" value="1"/>
</dbReference>
<accession>A0A8B7PLA1</accession>
<protein>
    <submittedName>
        <fullName evidence="8">Uncharacterized protein LOC108682328</fullName>
    </submittedName>
</protein>
<dbReference type="Pfam" id="PF23632">
    <property type="entry name" value="SAP_RNF34_RFFL"/>
    <property type="match status" value="1"/>
</dbReference>
<reference evidence="8" key="1">
    <citation type="submission" date="2025-08" db="UniProtKB">
        <authorList>
            <consortium name="RefSeq"/>
        </authorList>
    </citation>
    <scope>IDENTIFICATION</scope>
    <source>
        <tissue evidence="8">Whole organism</tissue>
    </source>
</reference>
<feature type="compositionally biased region" description="Low complexity" evidence="5">
    <location>
        <begin position="378"/>
        <end position="396"/>
    </location>
</feature>
<feature type="compositionally biased region" description="Polar residues" evidence="5">
    <location>
        <begin position="294"/>
        <end position="305"/>
    </location>
</feature>
<sequence>MSHCDQCSAKFTILKRKHQCDACQLCYCSDCLTRVPTLPSPQQASSSSSQFQTQAGSFVAGFNNFANSLINGSVSSNTNVRRNCHKCSVFLQWPVNVAAVSALRVKDLRFYLSRHHINASTCTEKSEMTALVVNQLKRYRMQQQQEHQQRQSTSSSSGFQSSGTQNANAPSFMASQSYSRHTNQPFHRTPDLITTSSSSTIRDDGIRVQGMSAGECYNCDSDSIRVFASSNLTTSNVSPSNSVEDDGFVVVGHNDLPPSNVSSVPHLSDIYSTNCDTIVDSNLSRNLDNDTSRNTDPAVSFTTRDQSLDAGNGAAQSSVGNSASQSSAGNSASQSSAGNSASQSSTRNSAAPSNTGNVHDTQPLVDDIDDSDTRREGSSSPNVPPVAAAAAANSSPGTDTSNAVPCGTGTRANVSEVDYIKLEDLADEASVRALSVRQCRVLLSLILSTNCHHF</sequence>
<evidence type="ECO:0000256" key="1">
    <source>
        <dbReference type="ARBA" id="ARBA00022723"/>
    </source>
</evidence>
<dbReference type="GeneID" id="108682328"/>
<dbReference type="InterPro" id="IPR011011">
    <property type="entry name" value="Znf_FYVE_PHD"/>
</dbReference>
<dbReference type="Proteomes" id="UP000694843">
    <property type="component" value="Unplaced"/>
</dbReference>